<dbReference type="EMBL" id="MZ348423">
    <property type="protein sequence ID" value="QYN80304.1"/>
    <property type="molecule type" value="Genomic_DNA"/>
</dbReference>
<name>A0AAE8BIS3_9CAUD</name>
<accession>A0AAE8BIS3</accession>
<dbReference type="KEGG" id="vg:77925682"/>
<protein>
    <submittedName>
        <fullName evidence="1">Uncharacterized protein</fullName>
    </submittedName>
</protein>
<dbReference type="Proteomes" id="UP000828441">
    <property type="component" value="Segment"/>
</dbReference>
<dbReference type="GeneID" id="77925682"/>
<keyword evidence="2" id="KW-1185">Reference proteome</keyword>
<proteinExistence type="predicted"/>
<sequence>MSTKFHQTNHKLINFIPEHALIHPGSRVLNCTERLDSNQVVR</sequence>
<reference evidence="2" key="1">
    <citation type="journal article" date="2021" name="Viruses">
        <title>Novel Viruses That Lyse Plant and Human Strains of Kosakonia cowanii.</title>
        <authorList>
            <person name="Petrzik K."/>
            <person name="Brazdova S."/>
            <person name="Krawczyk K."/>
        </authorList>
    </citation>
    <scope>NUCLEOTIDE SEQUENCE [LARGE SCALE GENOMIC DNA]</scope>
</reference>
<dbReference type="RefSeq" id="YP_010650110.1">
    <property type="nucleotide sequence ID" value="NC_070776.1"/>
</dbReference>
<organism evidence="1 2">
    <name type="scientific">Kosakonia phage 305</name>
    <dbReference type="NCBI Taxonomy" id="2863193"/>
    <lineage>
        <taxon>Viruses</taxon>
        <taxon>Duplodnaviria</taxon>
        <taxon>Heunggongvirae</taxon>
        <taxon>Uroviricota</taxon>
        <taxon>Caudoviricetes</taxon>
        <taxon>Pantevenvirales</taxon>
        <taxon>Straboviridae</taxon>
        <taxon>Tevenvirinae</taxon>
        <taxon>Kanagawavirus</taxon>
        <taxon>Kanagawavirus threeohfive</taxon>
    </lineage>
</organism>
<evidence type="ECO:0000313" key="1">
    <source>
        <dbReference type="EMBL" id="QYN80304.1"/>
    </source>
</evidence>
<evidence type="ECO:0000313" key="2">
    <source>
        <dbReference type="Proteomes" id="UP000828441"/>
    </source>
</evidence>